<gene>
    <name evidence="1" type="ORF">C4K03_3332</name>
</gene>
<protein>
    <submittedName>
        <fullName evidence="1">Uncharacterized protein</fullName>
    </submittedName>
</protein>
<organism evidence="1 2">
    <name type="scientific">Pseudomonas synxantha</name>
    <dbReference type="NCBI Taxonomy" id="47883"/>
    <lineage>
        <taxon>Bacteria</taxon>
        <taxon>Pseudomonadati</taxon>
        <taxon>Pseudomonadota</taxon>
        <taxon>Gammaproteobacteria</taxon>
        <taxon>Pseudomonadales</taxon>
        <taxon>Pseudomonadaceae</taxon>
        <taxon>Pseudomonas</taxon>
    </lineage>
</organism>
<reference evidence="1 2" key="1">
    <citation type="submission" date="2018-03" db="EMBL/GenBank/DDBJ databases">
        <title>Diversity of phytobeneficial traits revealed by whole-genome analysis of worldwide-isolated phenazine-producing Pseudomonas spp.</title>
        <authorList>
            <person name="Biessy A."/>
            <person name="Novinscak A."/>
            <person name="Blom J."/>
            <person name="Leger G."/>
            <person name="Thomashow L.S."/>
            <person name="Cazorla F.M."/>
            <person name="Josic D."/>
            <person name="Filion M."/>
        </authorList>
    </citation>
    <scope>NUCLEOTIDE SEQUENCE [LARGE SCALE GENOMIC DNA]</scope>
    <source>
        <strain evidence="1 2">30B</strain>
    </source>
</reference>
<sequence length="127" mass="14423">MQTIGSNVDGVEKLSIIPEFNLYNLNLVLSFNVRQEHSGEEVSTYEIGLVMLYEFERLEYEVGLRFMGVSRFKVPEVNGAFYLSEIELENVSADQLEGINFRFKDHGGSGFEVLSRGFSVLSCKPRD</sequence>
<dbReference type="Proteomes" id="UP000268696">
    <property type="component" value="Chromosome"/>
</dbReference>
<evidence type="ECO:0000313" key="1">
    <source>
        <dbReference type="EMBL" id="AZE55486.1"/>
    </source>
</evidence>
<accession>A0A3G7UA57</accession>
<dbReference type="EMBL" id="CP027754">
    <property type="protein sequence ID" value="AZE55486.1"/>
    <property type="molecule type" value="Genomic_DNA"/>
</dbReference>
<name>A0A3G7UA57_9PSED</name>
<dbReference type="AlphaFoldDB" id="A0A3G7UA57"/>
<evidence type="ECO:0000313" key="2">
    <source>
        <dbReference type="Proteomes" id="UP000268696"/>
    </source>
</evidence>
<dbReference type="RefSeq" id="WP_124378045.1">
    <property type="nucleotide sequence ID" value="NZ_CP027754.1"/>
</dbReference>
<proteinExistence type="predicted"/>